<evidence type="ECO:0000313" key="16">
    <source>
        <dbReference type="Proteomes" id="UP000295418"/>
    </source>
</evidence>
<evidence type="ECO:0000259" key="14">
    <source>
        <dbReference type="PROSITE" id="PS50035"/>
    </source>
</evidence>
<keyword evidence="6" id="KW-0677">Repeat</keyword>
<comment type="caution">
    <text evidence="15">The sequence shown here is derived from an EMBL/GenBank/DDBJ whole genome shotgun (WGS) entry which is preliminary data.</text>
</comment>
<dbReference type="SUPFAM" id="SSF56024">
    <property type="entry name" value="Phospholipase D/nuclease"/>
    <property type="match status" value="2"/>
</dbReference>
<dbReference type="Pfam" id="PF13091">
    <property type="entry name" value="PLDc_2"/>
    <property type="match status" value="2"/>
</dbReference>
<name>A0A4R4EBQ9_9BACL</name>
<evidence type="ECO:0000256" key="13">
    <source>
        <dbReference type="SAM" id="Phobius"/>
    </source>
</evidence>
<dbReference type="RefSeq" id="WP_132418746.1">
    <property type="nucleotide sequence ID" value="NZ_SKFG01000013.1"/>
</dbReference>
<protein>
    <recommendedName>
        <fullName evidence="12">Cardiolipin synthase</fullName>
        <ecNumber evidence="12">2.7.8.-</ecNumber>
    </recommendedName>
</protein>
<keyword evidence="7 13" id="KW-1133">Transmembrane helix</keyword>
<evidence type="ECO:0000256" key="6">
    <source>
        <dbReference type="ARBA" id="ARBA00022737"/>
    </source>
</evidence>
<dbReference type="PANTHER" id="PTHR21248">
    <property type="entry name" value="CARDIOLIPIN SYNTHASE"/>
    <property type="match status" value="1"/>
</dbReference>
<dbReference type="Gene3D" id="3.30.870.10">
    <property type="entry name" value="Endonuclease Chain A"/>
    <property type="match status" value="2"/>
</dbReference>
<evidence type="ECO:0000256" key="1">
    <source>
        <dbReference type="ARBA" id="ARBA00004236"/>
    </source>
</evidence>
<gene>
    <name evidence="15" type="primary">cls</name>
    <name evidence="15" type="ORF">E0485_14375</name>
</gene>
<keyword evidence="10" id="KW-0594">Phospholipid biosynthesis</keyword>
<sequence length="450" mass="51401">MVVLIVLLVLYIIQIALIMILERKRPSKAVAWMVLMFICPFISLIAYFFIAKQYRRSIQEKLKIESLTTEYPISGWTDDNEVQVWSDGNAFFDALYQAIEQAKTSILFQFYIINDDVSGRRFEQILSSKAKQGVQVKVLYDGLGSSKLTKEYINRIQASGVEIYAFLPVITSLFKRKINYRNHRKNVVIDGVIGFMGGFNIGDEYVGGDSKLGYWRDTHLQITGGAVSYLQQLFQIDWELASGKQLSFVMPQEDMEKSADSGHMTESQAKASIQLVTSTPSLIDDVIYETYLDVITSAQHKLYIETPYFIPDEGMKTALKIAVKKGVDVRIILPSISDHALVQWATMSFVEDILLHGIRVYQYEAGFLHAKVMIIDDKAIVGTANFDVRSFYNNFEINATIIDEQVTNRLLDDFYQDMSGSLELNLAEYRQRPLMVKMRQSFVRMIAPLF</sequence>
<dbReference type="AlphaFoldDB" id="A0A4R4EBQ9"/>
<dbReference type="CDD" id="cd09110">
    <property type="entry name" value="PLDc_CLS_1"/>
    <property type="match status" value="1"/>
</dbReference>
<keyword evidence="16" id="KW-1185">Reference proteome</keyword>
<keyword evidence="2" id="KW-1003">Cell membrane</keyword>
<keyword evidence="5 13" id="KW-0812">Transmembrane</keyword>
<dbReference type="PANTHER" id="PTHR21248:SF22">
    <property type="entry name" value="PHOSPHOLIPASE D"/>
    <property type="match status" value="1"/>
</dbReference>
<evidence type="ECO:0000256" key="4">
    <source>
        <dbReference type="ARBA" id="ARBA00022679"/>
    </source>
</evidence>
<evidence type="ECO:0000256" key="10">
    <source>
        <dbReference type="ARBA" id="ARBA00023209"/>
    </source>
</evidence>
<reference evidence="15 16" key="1">
    <citation type="submission" date="2019-03" db="EMBL/GenBank/DDBJ databases">
        <authorList>
            <person name="Kim M.K.M."/>
        </authorList>
    </citation>
    <scope>NUCLEOTIDE SEQUENCE [LARGE SCALE GENOMIC DNA]</scope>
    <source>
        <strain evidence="15 16">18JY21-1</strain>
    </source>
</reference>
<evidence type="ECO:0000256" key="9">
    <source>
        <dbReference type="ARBA" id="ARBA00023136"/>
    </source>
</evidence>
<dbReference type="GO" id="GO:0032049">
    <property type="term" value="P:cardiolipin biosynthetic process"/>
    <property type="evidence" value="ECO:0007669"/>
    <property type="project" value="UniProtKB-UniRule"/>
</dbReference>
<dbReference type="InterPro" id="IPR001736">
    <property type="entry name" value="PLipase_D/transphosphatidylase"/>
</dbReference>
<dbReference type="InterPro" id="IPR025202">
    <property type="entry name" value="PLD-like_dom"/>
</dbReference>
<comment type="subcellular location">
    <subcellularLocation>
        <location evidence="1">Cell membrane</location>
    </subcellularLocation>
</comment>
<organism evidence="15 16">
    <name type="scientific">Paenibacillus albiflavus</name>
    <dbReference type="NCBI Taxonomy" id="2545760"/>
    <lineage>
        <taxon>Bacteria</taxon>
        <taxon>Bacillati</taxon>
        <taxon>Bacillota</taxon>
        <taxon>Bacilli</taxon>
        <taxon>Bacillales</taxon>
        <taxon>Paenibacillaceae</taxon>
        <taxon>Paenibacillus</taxon>
    </lineage>
</organism>
<keyword evidence="11" id="KW-1208">Phospholipid metabolism</keyword>
<dbReference type="GO" id="GO:0005886">
    <property type="term" value="C:plasma membrane"/>
    <property type="evidence" value="ECO:0007669"/>
    <property type="project" value="UniProtKB-SubCell"/>
</dbReference>
<dbReference type="PROSITE" id="PS50035">
    <property type="entry name" value="PLD"/>
    <property type="match status" value="2"/>
</dbReference>
<feature type="transmembrane region" description="Helical" evidence="13">
    <location>
        <begin position="6"/>
        <end position="22"/>
    </location>
</feature>
<dbReference type="NCBIfam" id="TIGR04265">
    <property type="entry name" value="bac_cardiolipin"/>
    <property type="match status" value="1"/>
</dbReference>
<dbReference type="InterPro" id="IPR022924">
    <property type="entry name" value="Cardiolipin_synthase"/>
</dbReference>
<evidence type="ECO:0000313" key="15">
    <source>
        <dbReference type="EMBL" id="TCZ76380.1"/>
    </source>
</evidence>
<evidence type="ECO:0000256" key="7">
    <source>
        <dbReference type="ARBA" id="ARBA00022989"/>
    </source>
</evidence>
<evidence type="ECO:0000256" key="5">
    <source>
        <dbReference type="ARBA" id="ARBA00022692"/>
    </source>
</evidence>
<evidence type="ECO:0000256" key="11">
    <source>
        <dbReference type="ARBA" id="ARBA00023264"/>
    </source>
</evidence>
<evidence type="ECO:0000256" key="3">
    <source>
        <dbReference type="ARBA" id="ARBA00022516"/>
    </source>
</evidence>
<evidence type="ECO:0000256" key="2">
    <source>
        <dbReference type="ARBA" id="ARBA00022475"/>
    </source>
</evidence>
<dbReference type="EC" id="2.7.8.-" evidence="12"/>
<keyword evidence="4" id="KW-0808">Transferase</keyword>
<feature type="transmembrane region" description="Helical" evidence="13">
    <location>
        <begin position="29"/>
        <end position="50"/>
    </location>
</feature>
<dbReference type="GO" id="GO:0008808">
    <property type="term" value="F:cardiolipin synthase activity"/>
    <property type="evidence" value="ECO:0007669"/>
    <property type="project" value="UniProtKB-UniRule"/>
</dbReference>
<keyword evidence="3" id="KW-0444">Lipid biosynthesis</keyword>
<dbReference type="Proteomes" id="UP000295418">
    <property type="component" value="Unassembled WGS sequence"/>
</dbReference>
<dbReference type="CDD" id="cd09112">
    <property type="entry name" value="PLDc_CLS_2"/>
    <property type="match status" value="1"/>
</dbReference>
<proteinExistence type="predicted"/>
<dbReference type="FunFam" id="3.30.870.10:FF:000014">
    <property type="entry name" value="Cardiolipin synthase"/>
    <property type="match status" value="1"/>
</dbReference>
<dbReference type="EMBL" id="SKFG01000013">
    <property type="protein sequence ID" value="TCZ76380.1"/>
    <property type="molecule type" value="Genomic_DNA"/>
</dbReference>
<keyword evidence="9 13" id="KW-0472">Membrane</keyword>
<dbReference type="OrthoDB" id="9762009at2"/>
<dbReference type="SMART" id="SM00155">
    <property type="entry name" value="PLDc"/>
    <property type="match status" value="2"/>
</dbReference>
<feature type="domain" description="PLD phosphodiesterase" evidence="14">
    <location>
        <begin position="364"/>
        <end position="390"/>
    </location>
</feature>
<evidence type="ECO:0000256" key="12">
    <source>
        <dbReference type="NCBIfam" id="TIGR04265"/>
    </source>
</evidence>
<accession>A0A4R4EBQ9</accession>
<evidence type="ECO:0000256" key="8">
    <source>
        <dbReference type="ARBA" id="ARBA00023098"/>
    </source>
</evidence>
<feature type="domain" description="PLD phosphodiesterase" evidence="14">
    <location>
        <begin position="178"/>
        <end position="205"/>
    </location>
</feature>
<keyword evidence="8" id="KW-0443">Lipid metabolism</keyword>